<dbReference type="RefSeq" id="WP_316698920.1">
    <property type="nucleotide sequence ID" value="NZ_CP136336.1"/>
</dbReference>
<evidence type="ECO:0000313" key="1">
    <source>
        <dbReference type="EMBL" id="WOB06467.1"/>
    </source>
</evidence>
<proteinExistence type="predicted"/>
<dbReference type="Proteomes" id="UP001303946">
    <property type="component" value="Chromosome"/>
</dbReference>
<organism evidence="1 2">
    <name type="scientific">Piscinibacter gummiphilus</name>
    <dbReference type="NCBI Taxonomy" id="946333"/>
    <lineage>
        <taxon>Bacteria</taxon>
        <taxon>Pseudomonadati</taxon>
        <taxon>Pseudomonadota</taxon>
        <taxon>Betaproteobacteria</taxon>
        <taxon>Burkholderiales</taxon>
        <taxon>Sphaerotilaceae</taxon>
        <taxon>Piscinibacter</taxon>
    </lineage>
</organism>
<evidence type="ECO:0000313" key="2">
    <source>
        <dbReference type="Proteomes" id="UP001303946"/>
    </source>
</evidence>
<keyword evidence="2" id="KW-1185">Reference proteome</keyword>
<protein>
    <submittedName>
        <fullName evidence="1">Uncharacterized protein</fullName>
    </submittedName>
</protein>
<dbReference type="EMBL" id="CP136336">
    <property type="protein sequence ID" value="WOB06467.1"/>
    <property type="molecule type" value="Genomic_DNA"/>
</dbReference>
<gene>
    <name evidence="1" type="ORF">RXV79_16215</name>
</gene>
<sequence length="130" mass="13920">MNQRTKLVQNDNGPSLIFTLANAKTGVPLSIPGATAVMHLRQIGSTGVKEAIPLTLLPGIEMRDWRGVVSLTTTSPYDVAGSGGRVRLDWTATSLDTPGSFEGEVEVTLANGRRFTVDRLAKFAIRPEVA</sequence>
<reference evidence="1 2" key="1">
    <citation type="submission" date="2023-10" db="EMBL/GenBank/DDBJ databases">
        <title>Bacteria for the degradation of biodegradable plastic PBAT(Polybutylene adipate terephthalate).</title>
        <authorList>
            <person name="Weon H.-Y."/>
            <person name="Yeon J."/>
        </authorList>
    </citation>
    <scope>NUCLEOTIDE SEQUENCE [LARGE SCALE GENOMIC DNA]</scope>
    <source>
        <strain evidence="1 2">SBD 7-3</strain>
    </source>
</reference>
<accession>A0ABZ0CNB5</accession>
<name>A0ABZ0CNB5_9BURK</name>